<keyword evidence="2" id="KW-1185">Reference proteome</keyword>
<gene>
    <name evidence="1" type="ORF">BGC07_18445</name>
</gene>
<dbReference type="EMBL" id="MDTU01000008">
    <property type="protein sequence ID" value="ODN41012.1"/>
    <property type="molecule type" value="Genomic_DNA"/>
</dbReference>
<reference evidence="1 2" key="1">
    <citation type="submission" date="2016-08" db="EMBL/GenBank/DDBJ databases">
        <title>Draft genome sequence of Candidatus Piscirickettsia litoralis, from seawater.</title>
        <authorList>
            <person name="Wan X."/>
            <person name="Lee A.J."/>
            <person name="Hou S."/>
            <person name="Donachie S.P."/>
        </authorList>
    </citation>
    <scope>NUCLEOTIDE SEQUENCE [LARGE SCALE GENOMIC DNA]</scope>
    <source>
        <strain evidence="1 2">Y2</strain>
    </source>
</reference>
<sequence length="94" mass="10826">MEKLKQNSIIAVYNKLVDVYLNNKLFIFNDERQVLTAYFEAAKYLQERSRAKVIKKLGGVADVMLNTSRGEIDLLVNDYLEGQRLASRKTRLTA</sequence>
<proteinExistence type="predicted"/>
<evidence type="ECO:0000313" key="2">
    <source>
        <dbReference type="Proteomes" id="UP000094329"/>
    </source>
</evidence>
<organism evidence="1 2">
    <name type="scientific">Piscirickettsia litoralis</name>
    <dbReference type="NCBI Taxonomy" id="1891921"/>
    <lineage>
        <taxon>Bacteria</taxon>
        <taxon>Pseudomonadati</taxon>
        <taxon>Pseudomonadota</taxon>
        <taxon>Gammaproteobacteria</taxon>
        <taxon>Thiotrichales</taxon>
        <taxon>Piscirickettsiaceae</taxon>
        <taxon>Piscirickettsia</taxon>
    </lineage>
</organism>
<comment type="caution">
    <text evidence="1">The sequence shown here is derived from an EMBL/GenBank/DDBJ whole genome shotgun (WGS) entry which is preliminary data.</text>
</comment>
<protein>
    <submittedName>
        <fullName evidence="1">Uncharacterized protein</fullName>
    </submittedName>
</protein>
<dbReference type="RefSeq" id="WP_069314524.1">
    <property type="nucleotide sequence ID" value="NZ_MDTU01000008.1"/>
</dbReference>
<dbReference type="Proteomes" id="UP000094329">
    <property type="component" value="Unassembled WGS sequence"/>
</dbReference>
<accession>A0ABX2ZWS9</accession>
<evidence type="ECO:0000313" key="1">
    <source>
        <dbReference type="EMBL" id="ODN41012.1"/>
    </source>
</evidence>
<name>A0ABX2ZWS9_9GAMM</name>